<evidence type="ECO:0008006" key="5">
    <source>
        <dbReference type="Google" id="ProtNLM"/>
    </source>
</evidence>
<proteinExistence type="predicted"/>
<dbReference type="AlphaFoldDB" id="A0A163Y9S1"/>
<feature type="signal peptide" evidence="2">
    <location>
        <begin position="1"/>
        <end position="24"/>
    </location>
</feature>
<dbReference type="OrthoDB" id="8236223at2"/>
<sequence>MKMTHQLVLVCATVLGLGSAAAQAGPCNTSKTTELRDAGSGPTPGNTGQTVGTNSNTGQHPPTSAMNQQAGTSPVSSEDAQKQMQARPTAAQQAEGAKVPDNDC</sequence>
<evidence type="ECO:0000313" key="4">
    <source>
        <dbReference type="Proteomes" id="UP000076574"/>
    </source>
</evidence>
<evidence type="ECO:0000256" key="1">
    <source>
        <dbReference type="SAM" id="MobiDB-lite"/>
    </source>
</evidence>
<dbReference type="EMBL" id="LVYV01000034">
    <property type="protein sequence ID" value="KZD21990.1"/>
    <property type="molecule type" value="Genomic_DNA"/>
</dbReference>
<accession>A0A163Y9S1</accession>
<feature type="chain" id="PRO_5007847791" description="Exopolysaccharide production protein YjbE" evidence="2">
    <location>
        <begin position="25"/>
        <end position="104"/>
    </location>
</feature>
<gene>
    <name evidence="3" type="ORF">A4A58_12880</name>
</gene>
<protein>
    <recommendedName>
        <fullName evidence="5">Exopolysaccharide production protein YjbE</fullName>
    </recommendedName>
</protein>
<comment type="caution">
    <text evidence="3">The sequence shown here is derived from an EMBL/GenBank/DDBJ whole genome shotgun (WGS) entry which is preliminary data.</text>
</comment>
<feature type="compositionally biased region" description="Polar residues" evidence="1">
    <location>
        <begin position="43"/>
        <end position="92"/>
    </location>
</feature>
<dbReference type="Proteomes" id="UP000076574">
    <property type="component" value="Unassembled WGS sequence"/>
</dbReference>
<keyword evidence="4" id="KW-1185">Reference proteome</keyword>
<feature type="region of interest" description="Disordered" evidence="1">
    <location>
        <begin position="22"/>
        <end position="104"/>
    </location>
</feature>
<keyword evidence="2" id="KW-0732">Signal</keyword>
<reference evidence="3 4" key="1">
    <citation type="submission" date="2016-03" db="EMBL/GenBank/DDBJ databases">
        <title>Microsymbionts genomes from the relict species Vavilovia formosa (Stev.) Fed.</title>
        <authorList>
            <person name="Kopat V."/>
            <person name="Chirak E."/>
            <person name="Kimeklis A."/>
            <person name="Andronov E."/>
        </authorList>
    </citation>
    <scope>NUCLEOTIDE SEQUENCE [LARGE SCALE GENOMIC DNA]</scope>
    <source>
        <strain evidence="3 4">Vaf07</strain>
    </source>
</reference>
<evidence type="ECO:0000313" key="3">
    <source>
        <dbReference type="EMBL" id="KZD21990.1"/>
    </source>
</evidence>
<evidence type="ECO:0000256" key="2">
    <source>
        <dbReference type="SAM" id="SignalP"/>
    </source>
</evidence>
<organism evidence="3 4">
    <name type="scientific">Tardiphaga robiniae</name>
    <dbReference type="NCBI Taxonomy" id="943830"/>
    <lineage>
        <taxon>Bacteria</taxon>
        <taxon>Pseudomonadati</taxon>
        <taxon>Pseudomonadota</taxon>
        <taxon>Alphaproteobacteria</taxon>
        <taxon>Hyphomicrobiales</taxon>
        <taxon>Nitrobacteraceae</taxon>
        <taxon>Tardiphaga</taxon>
    </lineage>
</organism>
<dbReference type="RefSeq" id="WP_068736163.1">
    <property type="nucleotide sequence ID" value="NZ_LVYV01000034.1"/>
</dbReference>
<name>A0A163Y9S1_9BRAD</name>